<dbReference type="Proteomes" id="UP001153069">
    <property type="component" value="Unassembled WGS sequence"/>
</dbReference>
<name>A0A9N8EY10_9STRA</name>
<protein>
    <submittedName>
        <fullName evidence="2">Uncharacterized protein</fullName>
    </submittedName>
</protein>
<dbReference type="EMBL" id="CAICTM010002470">
    <property type="protein sequence ID" value="CAB9529341.1"/>
    <property type="molecule type" value="Genomic_DNA"/>
</dbReference>
<dbReference type="AlphaFoldDB" id="A0A9N8EY10"/>
<feature type="compositionally biased region" description="Polar residues" evidence="1">
    <location>
        <begin position="99"/>
        <end position="119"/>
    </location>
</feature>
<evidence type="ECO:0000256" key="1">
    <source>
        <dbReference type="SAM" id="MobiDB-lite"/>
    </source>
</evidence>
<proteinExistence type="predicted"/>
<feature type="compositionally biased region" description="Low complexity" evidence="1">
    <location>
        <begin position="120"/>
        <end position="135"/>
    </location>
</feature>
<accession>A0A9N8EY10</accession>
<sequence>MNTNFDNARFTVTYSRNCDGGVQEMAAAAKCIRDVFPNSQIVSERTNSFPIKVIISVQDERDGDKKIVWSGKQQNLFEKYQSKRTKCMQRIKSKLVDLQKQQADSTTTKDNNTAQEQRQTIPTTRRTSLSSPTITSERRASVASLVALPVHA</sequence>
<keyword evidence="3" id="KW-1185">Reference proteome</keyword>
<reference evidence="2" key="1">
    <citation type="submission" date="2020-06" db="EMBL/GenBank/DDBJ databases">
        <authorList>
            <consortium name="Plant Systems Biology data submission"/>
        </authorList>
    </citation>
    <scope>NUCLEOTIDE SEQUENCE</scope>
    <source>
        <strain evidence="2">D6</strain>
    </source>
</reference>
<comment type="caution">
    <text evidence="2">The sequence shown here is derived from an EMBL/GenBank/DDBJ whole genome shotgun (WGS) entry which is preliminary data.</text>
</comment>
<dbReference type="OrthoDB" id="46105at2759"/>
<gene>
    <name evidence="2" type="ORF">SEMRO_2472_G328660.1</name>
</gene>
<evidence type="ECO:0000313" key="3">
    <source>
        <dbReference type="Proteomes" id="UP001153069"/>
    </source>
</evidence>
<feature type="region of interest" description="Disordered" evidence="1">
    <location>
        <begin position="98"/>
        <end position="136"/>
    </location>
</feature>
<evidence type="ECO:0000313" key="2">
    <source>
        <dbReference type="EMBL" id="CAB9529341.1"/>
    </source>
</evidence>
<organism evidence="2 3">
    <name type="scientific">Seminavis robusta</name>
    <dbReference type="NCBI Taxonomy" id="568900"/>
    <lineage>
        <taxon>Eukaryota</taxon>
        <taxon>Sar</taxon>
        <taxon>Stramenopiles</taxon>
        <taxon>Ochrophyta</taxon>
        <taxon>Bacillariophyta</taxon>
        <taxon>Bacillariophyceae</taxon>
        <taxon>Bacillariophycidae</taxon>
        <taxon>Naviculales</taxon>
        <taxon>Naviculaceae</taxon>
        <taxon>Seminavis</taxon>
    </lineage>
</organism>